<dbReference type="PANTHER" id="PTHR30441">
    <property type="entry name" value="DUF748 DOMAIN-CONTAINING PROTEIN"/>
    <property type="match status" value="1"/>
</dbReference>
<feature type="transmembrane region" description="Helical" evidence="2">
    <location>
        <begin position="7"/>
        <end position="30"/>
    </location>
</feature>
<accession>A0A2Z5G363</accession>
<gene>
    <name evidence="3" type="ORF">ACPOL_3828</name>
</gene>
<organism evidence="3 4">
    <name type="scientific">Acidisarcina polymorpha</name>
    <dbReference type="NCBI Taxonomy" id="2211140"/>
    <lineage>
        <taxon>Bacteria</taxon>
        <taxon>Pseudomonadati</taxon>
        <taxon>Acidobacteriota</taxon>
        <taxon>Terriglobia</taxon>
        <taxon>Terriglobales</taxon>
        <taxon>Acidobacteriaceae</taxon>
        <taxon>Acidisarcina</taxon>
    </lineage>
</organism>
<keyword evidence="2" id="KW-1133">Transmembrane helix</keyword>
<evidence type="ECO:0000256" key="2">
    <source>
        <dbReference type="SAM" id="Phobius"/>
    </source>
</evidence>
<evidence type="ECO:0000313" key="3">
    <source>
        <dbReference type="EMBL" id="AXC13107.1"/>
    </source>
</evidence>
<dbReference type="RefSeq" id="WP_161557420.1">
    <property type="nucleotide sequence ID" value="NZ_CP030840.1"/>
</dbReference>
<feature type="region of interest" description="Disordered" evidence="1">
    <location>
        <begin position="714"/>
        <end position="739"/>
    </location>
</feature>
<keyword evidence="4" id="KW-1185">Reference proteome</keyword>
<feature type="compositionally biased region" description="Low complexity" evidence="1">
    <location>
        <begin position="724"/>
        <end position="739"/>
    </location>
</feature>
<dbReference type="GO" id="GO:0090313">
    <property type="term" value="P:regulation of protein targeting to membrane"/>
    <property type="evidence" value="ECO:0007669"/>
    <property type="project" value="TreeGrafter"/>
</dbReference>
<dbReference type="AlphaFoldDB" id="A0A2Z5G363"/>
<keyword evidence="2" id="KW-0812">Transmembrane</keyword>
<dbReference type="Pfam" id="PF05359">
    <property type="entry name" value="DUF748"/>
    <property type="match status" value="1"/>
</dbReference>
<dbReference type="GO" id="GO:0005886">
    <property type="term" value="C:plasma membrane"/>
    <property type="evidence" value="ECO:0007669"/>
    <property type="project" value="TreeGrafter"/>
</dbReference>
<dbReference type="Proteomes" id="UP000253606">
    <property type="component" value="Chromosome"/>
</dbReference>
<proteinExistence type="predicted"/>
<evidence type="ECO:0000313" key="4">
    <source>
        <dbReference type="Proteomes" id="UP000253606"/>
    </source>
</evidence>
<protein>
    <submittedName>
        <fullName evidence="3">AsmA protein</fullName>
    </submittedName>
</protein>
<keyword evidence="2" id="KW-0472">Membrane</keyword>
<evidence type="ECO:0000256" key="1">
    <source>
        <dbReference type="SAM" id="MobiDB-lite"/>
    </source>
</evidence>
<dbReference type="PANTHER" id="PTHR30441:SF8">
    <property type="entry name" value="DUF748 DOMAIN-CONTAINING PROTEIN"/>
    <property type="match status" value="1"/>
</dbReference>
<dbReference type="InterPro" id="IPR008023">
    <property type="entry name" value="DUF748"/>
</dbReference>
<dbReference type="EMBL" id="CP030840">
    <property type="protein sequence ID" value="AXC13107.1"/>
    <property type="molecule type" value="Genomic_DNA"/>
</dbReference>
<reference evidence="3 4" key="1">
    <citation type="journal article" date="2018" name="Front. Microbiol.">
        <title>Hydrolytic Capabilities as a Key to Environmental Success: Chitinolytic and Cellulolytic Acidobacteria From Acidic Sub-arctic Soils and Boreal Peatlands.</title>
        <authorList>
            <person name="Belova S.E."/>
            <person name="Ravin N.V."/>
            <person name="Pankratov T.A."/>
            <person name="Rakitin A.L."/>
            <person name="Ivanova A.A."/>
            <person name="Beletsky A.V."/>
            <person name="Mardanov A.V."/>
            <person name="Sinninghe Damste J.S."/>
            <person name="Dedysh S.N."/>
        </authorList>
    </citation>
    <scope>NUCLEOTIDE SEQUENCE [LARGE SCALE GENOMIC DNA]</scope>
    <source>
        <strain evidence="3 4">SBC82</strain>
    </source>
</reference>
<dbReference type="KEGG" id="abas:ACPOL_3828"/>
<dbReference type="InterPro" id="IPR052894">
    <property type="entry name" value="AsmA-related"/>
</dbReference>
<name>A0A2Z5G363_9BACT</name>
<sequence>MTSRNRKILIVAASVIVLVVVVITCIPLFLNADNFRARIETTLSNSLGRKVTLGKLSLSVWSGSLVADNASVADDPSFSTQPFLQAASVKISVELLPLILSRQLHISGFTLDSPKIQLLRTGTGTWNYSSIGNSQTKAPSKQQDTADVFGGLTVGYVDVNNGQLTVGSVPAAGTPTLPTRVYDKLDLDVKKFSFDKQFPYSASASLPHGGSVTILGNAGPVNQKDASLTPFSARLVLKNLDPLAAGFVDAAEGISGTVDSITADALWNGRLLHITQLAIDSPRLTLASTNQPPKPAPANGQAGNTMLNNFALDKLEVKNGTITMTSAGKAGPPAVYQQLNANLTNFSSTTSAPFTLSAVVPSGGSVNASGHAGPLSPQASSSTPFDAQMALKHIDLATSGLLAADAGIGGIANLDAKANSNGQVLNATGTAHVDGIRLAKNGSPSSMPVDASFAVSENISTLAGSVQNTTVAIGKAPIAISGTYQTTGPATTLNLKVNSNAVSIDELQAFLPALGVHLPPGSRLQGGTLTTSLAITGSSASPVISGPVALENTQLSGFDLGSKLSTITALTGGSHTGSATAIRSLKMNVRVDGGDVRTDNVALVMPALGSATGNGTVSAAGALNYQMLLKLTALGGGGTTTSANSSAGGIAGQLMGMIPGQGSGGGLGGIAGGALKNGIPVAIGGTTSNPTFTPDMRGLATAGGINAAQGLLHGKQSQTPAQTNPLGNALGGLLNHQKN</sequence>